<feature type="compositionally biased region" description="Polar residues" evidence="5">
    <location>
        <begin position="2501"/>
        <end position="2513"/>
    </location>
</feature>
<dbReference type="GO" id="GO:0006508">
    <property type="term" value="P:proteolysis"/>
    <property type="evidence" value="ECO:0007669"/>
    <property type="project" value="UniProtKB-KW"/>
</dbReference>
<evidence type="ECO:0000256" key="2">
    <source>
        <dbReference type="ARBA" id="ARBA00022670"/>
    </source>
</evidence>
<dbReference type="PROSITE" id="PS00972">
    <property type="entry name" value="USP_1"/>
    <property type="match status" value="1"/>
</dbReference>
<dbReference type="InterPro" id="IPR038765">
    <property type="entry name" value="Papain-like_cys_pep_sf"/>
</dbReference>
<dbReference type="GO" id="GO:0005829">
    <property type="term" value="C:cytosol"/>
    <property type="evidence" value="ECO:0007669"/>
    <property type="project" value="TreeGrafter"/>
</dbReference>
<dbReference type="PANTHER" id="PTHR24006">
    <property type="entry name" value="UBIQUITIN CARBOXYL-TERMINAL HYDROLASE"/>
    <property type="match status" value="1"/>
</dbReference>
<evidence type="ECO:0000259" key="6">
    <source>
        <dbReference type="PROSITE" id="PS50235"/>
    </source>
</evidence>
<feature type="compositionally biased region" description="Low complexity" evidence="5">
    <location>
        <begin position="2514"/>
        <end position="2525"/>
    </location>
</feature>
<feature type="compositionally biased region" description="Low complexity" evidence="5">
    <location>
        <begin position="968"/>
        <end position="983"/>
    </location>
</feature>
<keyword evidence="1" id="KW-0597">Phosphoprotein</keyword>
<comment type="caution">
    <text evidence="7">The sequence shown here is derived from an EMBL/GenBank/DDBJ whole genome shotgun (WGS) entry which is preliminary data.</text>
</comment>
<keyword evidence="3" id="KW-0833">Ubl conjugation pathway</keyword>
<reference evidence="7" key="1">
    <citation type="submission" date="2023-03" db="EMBL/GenBank/DDBJ databases">
        <authorList>
            <person name="Steffen K."/>
            <person name="Cardenas P."/>
        </authorList>
    </citation>
    <scope>NUCLEOTIDE SEQUENCE</scope>
</reference>
<evidence type="ECO:0000313" key="8">
    <source>
        <dbReference type="Proteomes" id="UP001174909"/>
    </source>
</evidence>
<dbReference type="PROSITE" id="PS50235">
    <property type="entry name" value="USP_3"/>
    <property type="match status" value="1"/>
</dbReference>
<evidence type="ECO:0000256" key="5">
    <source>
        <dbReference type="SAM" id="MobiDB-lite"/>
    </source>
</evidence>
<dbReference type="GO" id="GO:0005634">
    <property type="term" value="C:nucleus"/>
    <property type="evidence" value="ECO:0007669"/>
    <property type="project" value="TreeGrafter"/>
</dbReference>
<dbReference type="InterPro" id="IPR050164">
    <property type="entry name" value="Peptidase_C19"/>
</dbReference>
<keyword evidence="8" id="KW-1185">Reference proteome</keyword>
<keyword evidence="4 7" id="KW-0378">Hydrolase</keyword>
<dbReference type="Proteomes" id="UP001174909">
    <property type="component" value="Unassembled WGS sequence"/>
</dbReference>
<dbReference type="GO" id="GO:0004843">
    <property type="term" value="F:cysteine-type deubiquitinase activity"/>
    <property type="evidence" value="ECO:0007669"/>
    <property type="project" value="InterPro"/>
</dbReference>
<evidence type="ECO:0000256" key="1">
    <source>
        <dbReference type="ARBA" id="ARBA00022553"/>
    </source>
</evidence>
<dbReference type="InterPro" id="IPR001394">
    <property type="entry name" value="Peptidase_C19_UCH"/>
</dbReference>
<proteinExistence type="predicted"/>
<accession>A0AA35R4Q2</accession>
<sequence>MSEVVQRVEEKGKEEEEDSQTTTDLPSPGNEEVGNTEVEGGSKVIVEKGSSEVVRSGDAVVDFPLDHLARLDEQLGRPKWVVPVRHDDDLERLLRASIKLCREGRDTEVEACQRFFREGLTLSFTRILTDDAVSTWKPDIQRDIYNNTVLLVELCVAKLDKDWFVLLELLALVFNPQSRWHSYNANVPPETCGKDPEKLFAMPQEGRPHSHSKIFGWLLDMINLFGDLGGFQVLHDRIVNGENLTVPLIAALIRPFGYCAEFLLESVYQKYLIPIVDKVIGFLDGLSNDSLKKEATSEARSETFSSIMKSLRHLCRRMEGREDIESFRLKMILRLLQIASFNGKMNALNEINKIIPTVTYHPNFSPPDDDQMQAEKLANWVRENNVLEIVLRDNLHQPQYVEKLDKLVRFCIKEKVLSLQDLDRIWACQDGKHEIIVKNIHDLLVKLAWDFSPEQLDHLFGCFQRSWVGASKKQCEELLEFIRHLAEDDKEGVMAVKVLDLLWNLAHRDDCPPDTMDHALSAHIKILDYSCSQERESQKLHWLQRCVEDLSSEKWVFSALKHMKEICLLYLESPVNYVHSHHRQNQFYYRNEIISHLDTNYHLLSHICQNLELYMRQARDASKEDDNCEPETLYVDQRFSHTQQLLARLDFVRFALKDGQLWLGHQQALMVWESLVENPAFASDRDTCFRWFAKLVSDEPDIEPDTVKKIFTEKLHRMPPQHLTENGFRCFDRFFRMVNINERRLSAWRRGFITENVDLVGLDYLWKAVLLAPDSIVYKPIELLKDVYTNLSNKLQQDQIHLDFIQTCMQRLQVAYDNLQQFQPGQIENEPADIQFGFNTEITKLVRCLSLLKEYVIECDEEYQDERGIPAHGKAAWGRAFLLVVRYSSHHQQPAEDFELASHSNETIAAVRRHILQRLKLSYQSRLELSVGNEVLRVTDDRRTVSAVPLRDRAVLNAKLLFSNVSETSMNSSDNSTDSSEGSPLNHMEGPNIETEKMLPSVLIATEQKNIDFFLSLCDFAILRGFPQLRDSVRNLLKLLPTGTRMLGEMLDHCRDCSQRDSVSAFNSLRSYFVAPTPSPSRTLYLLEISHAMLMPSVDFRDSESVDFQVNFVVCGGLKLLLSFLTDKTLLADAGNVMKRSAMMTIMKMLKLLLMASAYGCIVHVVQDMKNKQVSDERHKAAMVLQTALQNIIPVNEQKLRHTASMLARQYWEKLISPLPDVSVVRSIQLLAWSAACGDVSLSSEPTSIHNAFTMLSSSPSSRGVDTEDMHLARDSLEVLSLSLAISPHVLTSLETSQDWKHFVIDTLLLIRNRLIRITAADQLFYIVTKCSFSTSSFISFISLLFSGVESVAKDHAPTSGEFFRLLARLLNHAHQASVQIAGLDKLLEEELKWLLKVREDTLASPTRQCPVEGPLLDGHLSLLVELLTFRSVAERHHIGSKSGGERLIEIVMSDFLFPASRLVKEARENPDSEKQELSEYVAQPICSTTECTQSAFKLLNALCAGCSENIATLHQLLSSYFYSGQDPPLCEWEFIPHIGPRPLKGFVGLKNAGATCYMNSVLQQLYTIPPIRVGILAVEEAAKEFVVLDEQEREGEKKERKQRERLNNIDDVEDESEGQALQSVPSSSSDDRKDTQKKVLMQLQSIFSHLLEGRLQFHTPQGFWREFRLWGDRVNLREQHDAFEFFNCLVDNLDEGLKTFSYSPVLSEVLGGAFADQKICRGCPHRYSREESFTALNIDIRNQQHLFESLDAFVKGDLLEGANAYHCEKCDKKVDTVKRLCISRLPKVLVIQLKRFDYDWERETAVKFNDYFEFPRELDMSPYTAATLAKTEGEEIPSPEETEQKIPGDKPETPVSTHYHLRGIVVHSGQASGGHYYSFIRVRPQGSGSPKWFRFDDGEVVEAKIDDEEEFKAQCFGGDYTGEVYDHVLKKTHYRRQKRWWSAYLLFYDRADQCPVFDEALQSPTAIPKPMKSIVHKQNLEFLHHKSHYSFPYFQFMKNFLILNGNHIKAVLERNPHMTLEMEKLGLQCVQLATTFLFHCGIHTKKTLRGPAAEWYDALQPFLLLGPTIRLWFADNVFLKNRDRFSEYLLECPSAEVRNMFSKMITFLCVATNKDPPIEVSVTTNAGTEKTRHLFSEIALNSLLQLLKKQVADNSRHLNQYFQVFLNYANRGVAERKQLLHLSVPSLFIAVALDEGPGPPLRSPYADLSKLYAVVGILVRSCDVTMMQKSLYEGQEPLPNEFADPELSHPLPNDLHNWLYERINTQQNITFTKKMIEDNSTMDETIQFLCFVCWEHWQFSMIVLNDLLLEIAAVQVFDMRPFLDLLSHLLMLQDTWQGHRISTALKGFTHHADGLITIIQHGQTHFHKRAYLCIKFLVALCGRCPLLYKVISEDLYIKTHWQSAIRWLHTEMERRPYVTPGYSYTGWSPPAQSNEASNGYYLERSNSAKLTLKRAKELFPMEEPPEEHVEEVIPPGGDPDAGMPAEEAEIHGIERHPVPHTQQPHSNTSTQCPPSDSVPNNDPPTTEQHPQPIPPSNEQGTTTVKHGGSLTDGVDRIHEETLVGNKNDTSLPEFVPDPA</sequence>
<feature type="compositionally biased region" description="Basic and acidic residues" evidence="5">
    <location>
        <begin position="1595"/>
        <end position="1609"/>
    </location>
</feature>
<dbReference type="CDD" id="cd02659">
    <property type="entry name" value="peptidase_C19C"/>
    <property type="match status" value="1"/>
</dbReference>
<dbReference type="Pfam" id="PF12030">
    <property type="entry name" value="DUF3517"/>
    <property type="match status" value="1"/>
</dbReference>
<dbReference type="PROSITE" id="PS00973">
    <property type="entry name" value="USP_2"/>
    <property type="match status" value="1"/>
</dbReference>
<evidence type="ECO:0000256" key="3">
    <source>
        <dbReference type="ARBA" id="ARBA00022786"/>
    </source>
</evidence>
<dbReference type="InterPro" id="IPR056850">
    <property type="entry name" value="ARM_UBP34_24_USP9X_Y"/>
</dbReference>
<dbReference type="GO" id="GO:0016579">
    <property type="term" value="P:protein deubiquitination"/>
    <property type="evidence" value="ECO:0007669"/>
    <property type="project" value="InterPro"/>
</dbReference>
<dbReference type="InterPro" id="IPR018200">
    <property type="entry name" value="USP_CS"/>
</dbReference>
<feature type="compositionally biased region" description="Polar residues" evidence="5">
    <location>
        <begin position="1620"/>
        <end position="1629"/>
    </location>
</feature>
<dbReference type="Pfam" id="PF25010">
    <property type="entry name" value="ARM_UBP24_USP9X-Y"/>
    <property type="match status" value="1"/>
</dbReference>
<feature type="compositionally biased region" description="Basic and acidic residues" evidence="5">
    <location>
        <begin position="1"/>
        <end position="14"/>
    </location>
</feature>
<feature type="region of interest" description="Disordered" evidence="5">
    <location>
        <begin position="2498"/>
        <end position="2580"/>
    </location>
</feature>
<evidence type="ECO:0000313" key="7">
    <source>
        <dbReference type="EMBL" id="CAI8002164.1"/>
    </source>
</evidence>
<dbReference type="InterPro" id="IPR021905">
    <property type="entry name" value="DUF3517"/>
</dbReference>
<protein>
    <submittedName>
        <fullName evidence="7">Probable ubiquitin carboxyl-terminal hydrolase FAF-X</fullName>
    </submittedName>
</protein>
<feature type="region of interest" description="Disordered" evidence="5">
    <location>
        <begin position="1833"/>
        <end position="1854"/>
    </location>
</feature>
<dbReference type="InterPro" id="IPR055176">
    <property type="entry name" value="UBP24/USP9X/USP9Y_UBL"/>
</dbReference>
<feature type="region of interest" description="Disordered" evidence="5">
    <location>
        <begin position="2460"/>
        <end position="2485"/>
    </location>
</feature>
<dbReference type="Pfam" id="PF22900">
    <property type="entry name" value="UCH_UBL1"/>
    <property type="match status" value="1"/>
</dbReference>
<evidence type="ECO:0000256" key="4">
    <source>
        <dbReference type="ARBA" id="ARBA00022801"/>
    </source>
</evidence>
<feature type="compositionally biased region" description="Low complexity" evidence="5">
    <location>
        <begin position="29"/>
        <end position="41"/>
    </location>
</feature>
<dbReference type="Gene3D" id="3.90.70.10">
    <property type="entry name" value="Cysteine proteinases"/>
    <property type="match status" value="1"/>
</dbReference>
<dbReference type="SUPFAM" id="SSF54001">
    <property type="entry name" value="Cysteine proteinases"/>
    <property type="match status" value="1"/>
</dbReference>
<feature type="domain" description="USP" evidence="6">
    <location>
        <begin position="1548"/>
        <end position="1952"/>
    </location>
</feature>
<feature type="region of interest" description="Disordered" evidence="5">
    <location>
        <begin position="1590"/>
        <end position="1636"/>
    </location>
</feature>
<dbReference type="GO" id="GO:0016477">
    <property type="term" value="P:cell migration"/>
    <property type="evidence" value="ECO:0007669"/>
    <property type="project" value="TreeGrafter"/>
</dbReference>
<dbReference type="EMBL" id="CASHTH010000465">
    <property type="protein sequence ID" value="CAI8002164.1"/>
    <property type="molecule type" value="Genomic_DNA"/>
</dbReference>
<gene>
    <name evidence="7" type="ORF">GBAR_LOCUS3342</name>
</gene>
<feature type="compositionally biased region" description="Low complexity" evidence="5">
    <location>
        <begin position="2473"/>
        <end position="2485"/>
    </location>
</feature>
<keyword evidence="2" id="KW-0645">Protease</keyword>
<feature type="compositionally biased region" description="Basic and acidic residues" evidence="5">
    <location>
        <begin position="1843"/>
        <end position="1853"/>
    </location>
</feature>
<organism evidence="7 8">
    <name type="scientific">Geodia barretti</name>
    <name type="common">Barrett's horny sponge</name>
    <dbReference type="NCBI Taxonomy" id="519541"/>
    <lineage>
        <taxon>Eukaryota</taxon>
        <taxon>Metazoa</taxon>
        <taxon>Porifera</taxon>
        <taxon>Demospongiae</taxon>
        <taxon>Heteroscleromorpha</taxon>
        <taxon>Tetractinellida</taxon>
        <taxon>Astrophorina</taxon>
        <taxon>Geodiidae</taxon>
        <taxon>Geodia</taxon>
    </lineage>
</organism>
<name>A0AA35R4Q2_GEOBA</name>
<feature type="region of interest" description="Disordered" evidence="5">
    <location>
        <begin position="1"/>
        <end position="42"/>
    </location>
</feature>
<dbReference type="PANTHER" id="PTHR24006:SF925">
    <property type="entry name" value="UBIQUITINYL HYDROLASE 1"/>
    <property type="match status" value="1"/>
</dbReference>
<feature type="region of interest" description="Disordered" evidence="5">
    <location>
        <begin position="968"/>
        <end position="987"/>
    </location>
</feature>
<dbReference type="Pfam" id="PF00443">
    <property type="entry name" value="UCH"/>
    <property type="match status" value="1"/>
</dbReference>
<dbReference type="InterPro" id="IPR028889">
    <property type="entry name" value="USP"/>
</dbReference>